<evidence type="ECO:0000259" key="1">
    <source>
        <dbReference type="SMART" id="SM00849"/>
    </source>
</evidence>
<comment type="caution">
    <text evidence="2">The sequence shown here is derived from an EMBL/GenBank/DDBJ whole genome shotgun (WGS) entry which is preliminary data.</text>
</comment>
<organism evidence="2 3">
    <name type="scientific">Amycolatopsis suaedae</name>
    <dbReference type="NCBI Taxonomy" id="2510978"/>
    <lineage>
        <taxon>Bacteria</taxon>
        <taxon>Bacillati</taxon>
        <taxon>Actinomycetota</taxon>
        <taxon>Actinomycetes</taxon>
        <taxon>Pseudonocardiales</taxon>
        <taxon>Pseudonocardiaceae</taxon>
        <taxon>Amycolatopsis</taxon>
    </lineage>
</organism>
<protein>
    <submittedName>
        <fullName evidence="2">MBL fold metallo-hydrolase</fullName>
    </submittedName>
</protein>
<dbReference type="InterPro" id="IPR036866">
    <property type="entry name" value="RibonucZ/Hydroxyglut_hydro"/>
</dbReference>
<dbReference type="InterPro" id="IPR050855">
    <property type="entry name" value="NDM-1-like"/>
</dbReference>
<evidence type="ECO:0000313" key="2">
    <source>
        <dbReference type="EMBL" id="RZQ59610.1"/>
    </source>
</evidence>
<accession>A0A4Q7IXE5</accession>
<gene>
    <name evidence="2" type="ORF">EWH70_32755</name>
</gene>
<dbReference type="SMART" id="SM00849">
    <property type="entry name" value="Lactamase_B"/>
    <property type="match status" value="1"/>
</dbReference>
<dbReference type="CDD" id="cd16282">
    <property type="entry name" value="metallo-hydrolase-like_MBL-fold"/>
    <property type="match status" value="1"/>
</dbReference>
<dbReference type="SUPFAM" id="SSF56281">
    <property type="entry name" value="Metallo-hydrolase/oxidoreductase"/>
    <property type="match status" value="1"/>
</dbReference>
<dbReference type="PANTHER" id="PTHR42951">
    <property type="entry name" value="METALLO-BETA-LACTAMASE DOMAIN-CONTAINING"/>
    <property type="match status" value="1"/>
</dbReference>
<dbReference type="PANTHER" id="PTHR42951:SF4">
    <property type="entry name" value="ACYL-COENZYME A THIOESTERASE MBLAC2"/>
    <property type="match status" value="1"/>
</dbReference>
<feature type="domain" description="Metallo-beta-lactamase" evidence="1">
    <location>
        <begin position="22"/>
        <end position="218"/>
    </location>
</feature>
<dbReference type="EMBL" id="SFCC01000022">
    <property type="protein sequence ID" value="RZQ59610.1"/>
    <property type="molecule type" value="Genomic_DNA"/>
</dbReference>
<dbReference type="AlphaFoldDB" id="A0A4Q7IXE5"/>
<dbReference type="GO" id="GO:0016787">
    <property type="term" value="F:hydrolase activity"/>
    <property type="evidence" value="ECO:0007669"/>
    <property type="project" value="UniProtKB-KW"/>
</dbReference>
<sequence>MTGGRWLELAPGVYARRYTELDLTVGLVVGDRECLVIDTRGDHVQGRELAGAVRAVTPLPWQVALTHAHFDHSFGTVAFLPCPVWAHPGCREELSIDGDRARAKWAGTYREQGRQDIADAITATRIALPDRMVTGRASVDLGGRTVTLWHPGAGHTRHDLVVHVPDTGTVFAGDLLERGEDTGDYTEFSFNDTTSLADWPVSLDAVLALGPVTVVPGHGDPAGPELLVRQRDTLARLAALRADVTAGRLTEDEAVAAAPLPAAAARAAFATAR</sequence>
<dbReference type="OrthoDB" id="2273115at2"/>
<evidence type="ECO:0000313" key="3">
    <source>
        <dbReference type="Proteomes" id="UP000292003"/>
    </source>
</evidence>
<dbReference type="Pfam" id="PF00753">
    <property type="entry name" value="Lactamase_B"/>
    <property type="match status" value="1"/>
</dbReference>
<proteinExistence type="predicted"/>
<name>A0A4Q7IXE5_9PSEU</name>
<reference evidence="2 3" key="1">
    <citation type="submission" date="2019-02" db="EMBL/GenBank/DDBJ databases">
        <title>Draft genome sequence of Amycolatopsis sp. 8-3EHSu isolated from roots of Suaeda maritima.</title>
        <authorList>
            <person name="Duangmal K."/>
            <person name="Chantavorakit T."/>
        </authorList>
    </citation>
    <scope>NUCLEOTIDE SEQUENCE [LARGE SCALE GENOMIC DNA]</scope>
    <source>
        <strain evidence="2 3">8-3EHSu</strain>
    </source>
</reference>
<keyword evidence="2" id="KW-0378">Hydrolase</keyword>
<dbReference type="InterPro" id="IPR001279">
    <property type="entry name" value="Metallo-B-lactamas"/>
</dbReference>
<dbReference type="Proteomes" id="UP000292003">
    <property type="component" value="Unassembled WGS sequence"/>
</dbReference>
<dbReference type="Gene3D" id="3.60.15.10">
    <property type="entry name" value="Ribonuclease Z/Hydroxyacylglutathione hydrolase-like"/>
    <property type="match status" value="1"/>
</dbReference>
<dbReference type="RefSeq" id="WP_130479467.1">
    <property type="nucleotide sequence ID" value="NZ_SFCC01000022.1"/>
</dbReference>
<keyword evidence="3" id="KW-1185">Reference proteome</keyword>